<keyword evidence="4 10" id="KW-1134">Transmembrane beta strand</keyword>
<protein>
    <submittedName>
        <fullName evidence="15">TonB-dependent receptor</fullName>
    </submittedName>
</protein>
<keyword evidence="9 10" id="KW-0998">Cell outer membrane</keyword>
<name>A0A4Y9S0B8_9BURK</name>
<keyword evidence="6 11" id="KW-0798">TonB box</keyword>
<keyword evidence="12" id="KW-0732">Signal</keyword>
<evidence type="ECO:0000256" key="12">
    <source>
        <dbReference type="SAM" id="SignalP"/>
    </source>
</evidence>
<dbReference type="PANTHER" id="PTHR47234:SF3">
    <property type="entry name" value="SECRETIN_TONB SHORT N-TERMINAL DOMAIN-CONTAINING PROTEIN"/>
    <property type="match status" value="1"/>
</dbReference>
<dbReference type="Pfam" id="PF07715">
    <property type="entry name" value="Plug"/>
    <property type="match status" value="1"/>
</dbReference>
<keyword evidence="8 15" id="KW-0675">Receptor</keyword>
<comment type="similarity">
    <text evidence="2 10 11">Belongs to the TonB-dependent receptor family.</text>
</comment>
<dbReference type="Gene3D" id="2.40.170.20">
    <property type="entry name" value="TonB-dependent receptor, beta-barrel domain"/>
    <property type="match status" value="1"/>
</dbReference>
<dbReference type="InterPro" id="IPR012910">
    <property type="entry name" value="Plug_dom"/>
</dbReference>
<dbReference type="Pfam" id="PF00593">
    <property type="entry name" value="TonB_dep_Rec_b-barrel"/>
    <property type="match status" value="1"/>
</dbReference>
<keyword evidence="3 10" id="KW-0813">Transport</keyword>
<proteinExistence type="inferred from homology"/>
<evidence type="ECO:0000256" key="3">
    <source>
        <dbReference type="ARBA" id="ARBA00022448"/>
    </source>
</evidence>
<evidence type="ECO:0000259" key="14">
    <source>
        <dbReference type="Pfam" id="PF07715"/>
    </source>
</evidence>
<dbReference type="Gene3D" id="2.170.130.10">
    <property type="entry name" value="TonB-dependent receptor, plug domain"/>
    <property type="match status" value="1"/>
</dbReference>
<feature type="signal peptide" evidence="12">
    <location>
        <begin position="1"/>
        <end position="32"/>
    </location>
</feature>
<dbReference type="SUPFAM" id="SSF56935">
    <property type="entry name" value="Porins"/>
    <property type="match status" value="1"/>
</dbReference>
<accession>A0A4Y9S0B8</accession>
<dbReference type="GO" id="GO:0009279">
    <property type="term" value="C:cell outer membrane"/>
    <property type="evidence" value="ECO:0007669"/>
    <property type="project" value="UniProtKB-SubCell"/>
</dbReference>
<evidence type="ECO:0000256" key="11">
    <source>
        <dbReference type="RuleBase" id="RU003357"/>
    </source>
</evidence>
<feature type="chain" id="PRO_5021189280" evidence="12">
    <location>
        <begin position="33"/>
        <end position="810"/>
    </location>
</feature>
<evidence type="ECO:0000256" key="6">
    <source>
        <dbReference type="ARBA" id="ARBA00023077"/>
    </source>
</evidence>
<dbReference type="InterPro" id="IPR039426">
    <property type="entry name" value="TonB-dep_rcpt-like"/>
</dbReference>
<dbReference type="RefSeq" id="WP_135204647.1">
    <property type="nucleotide sequence ID" value="NZ_SPVG01000260.1"/>
</dbReference>
<keyword evidence="16" id="KW-1185">Reference proteome</keyword>
<feature type="domain" description="TonB-dependent receptor-like beta-barrel" evidence="13">
    <location>
        <begin position="316"/>
        <end position="767"/>
    </location>
</feature>
<evidence type="ECO:0000256" key="9">
    <source>
        <dbReference type="ARBA" id="ARBA00023237"/>
    </source>
</evidence>
<sequence>MPIYRPAALALAPLPRALFLCGLMATGMAAQAQDNAADSELQSVVVTGTYAKNRRTVDSESPIDIIGTRELQASGSTELATVLGRVLPSLNFPRPSGADASDAVRPAQLRGLSPDQVLVLVNGKRRHASAVVNVNGTQGRGSAPVDLNAIPLSAIDHIEVLRDGAAAQYGSDAIAGVINIILKKGADGGDAEVGFGEYQEHDGRQRSLRASGGLNLGENGWVRVAVDVADRDPTNRAGADVRNPLEPRYGQVTQRFGDPKTKPAALFLNSEYHINDDIDWYAFANYGQRDTSAAATWRTALVAVNVASTPTVPAHTEYVQRTPVYPRGFLPLENSRSTDGAVVTGLRGEAGGWRWDVSLNYGENEFRLNLDDTVNQDLGAKSPTHFYAGRLKNAQTLVNLDVARDFPVEAFSGPVTVALGSEYRRETYEIGAGDEASYSGTGAQGFSGFRPVNAGSNSRHNQSVYANVEAEITKQFSASGALRHERYSDFGNTTSAKGSARYAFNDIVSLRATGSSGFRAPSLAQQFYTITTTNFSVVNNVNTAIETGTFAVGSAAASALGATPLKAEKARNYSLGLVIQPSRNWTTTVDAYRIKIDDRVALSANMTLNQTLKDALAKQGILVGAGRYFTNAIDTRTTGVDVLSTYRLDTRDAGRFDFTGAYNHNKTELEHVNANPAILSANGLTLIDRQTINRITVGSPRDKFSLATDWSINQWGARAVVTRYGKFTVPQNNAALDQTYDPQWVLDLSASVKLGKNWRLTAGVDNVTDRYPDQVTTAGNLNNNGINPYSGFAPNGFNGRYYYAKAGYTW</sequence>
<evidence type="ECO:0000259" key="13">
    <source>
        <dbReference type="Pfam" id="PF00593"/>
    </source>
</evidence>
<dbReference type="Proteomes" id="UP000297729">
    <property type="component" value="Unassembled WGS sequence"/>
</dbReference>
<evidence type="ECO:0000256" key="10">
    <source>
        <dbReference type="PROSITE-ProRule" id="PRU01360"/>
    </source>
</evidence>
<reference evidence="15 16" key="1">
    <citation type="submission" date="2019-03" db="EMBL/GenBank/DDBJ databases">
        <title>Draft Genome Sequence of Duganella callidus sp. nov., a Novel Duganella Species Isolated from Cultivated Soil.</title>
        <authorList>
            <person name="Raths R."/>
            <person name="Peta V."/>
            <person name="Bucking H."/>
        </authorList>
    </citation>
    <scope>NUCLEOTIDE SEQUENCE [LARGE SCALE GENOMIC DNA]</scope>
    <source>
        <strain evidence="15 16">DN04</strain>
    </source>
</reference>
<feature type="domain" description="TonB-dependent receptor plug" evidence="14">
    <location>
        <begin position="58"/>
        <end position="177"/>
    </location>
</feature>
<evidence type="ECO:0000256" key="8">
    <source>
        <dbReference type="ARBA" id="ARBA00023170"/>
    </source>
</evidence>
<dbReference type="InterPro" id="IPR036942">
    <property type="entry name" value="Beta-barrel_TonB_sf"/>
</dbReference>
<dbReference type="OrthoDB" id="8530571at2"/>
<dbReference type="PROSITE" id="PS52016">
    <property type="entry name" value="TONB_DEPENDENT_REC_3"/>
    <property type="match status" value="1"/>
</dbReference>
<evidence type="ECO:0000256" key="1">
    <source>
        <dbReference type="ARBA" id="ARBA00004571"/>
    </source>
</evidence>
<evidence type="ECO:0000256" key="2">
    <source>
        <dbReference type="ARBA" id="ARBA00009810"/>
    </source>
</evidence>
<evidence type="ECO:0000256" key="5">
    <source>
        <dbReference type="ARBA" id="ARBA00022692"/>
    </source>
</evidence>
<dbReference type="InterPro" id="IPR037066">
    <property type="entry name" value="Plug_dom_sf"/>
</dbReference>
<keyword evidence="5 10" id="KW-0812">Transmembrane</keyword>
<dbReference type="PANTHER" id="PTHR47234">
    <property type="match status" value="1"/>
</dbReference>
<dbReference type="AlphaFoldDB" id="A0A4Y9S0B8"/>
<keyword evidence="7 10" id="KW-0472">Membrane</keyword>
<evidence type="ECO:0000256" key="4">
    <source>
        <dbReference type="ARBA" id="ARBA00022452"/>
    </source>
</evidence>
<organism evidence="15 16">
    <name type="scientific">Duganella callida</name>
    <dbReference type="NCBI Taxonomy" id="2561932"/>
    <lineage>
        <taxon>Bacteria</taxon>
        <taxon>Pseudomonadati</taxon>
        <taxon>Pseudomonadota</taxon>
        <taxon>Betaproteobacteria</taxon>
        <taxon>Burkholderiales</taxon>
        <taxon>Oxalobacteraceae</taxon>
        <taxon>Telluria group</taxon>
        <taxon>Duganella</taxon>
    </lineage>
</organism>
<evidence type="ECO:0000313" key="15">
    <source>
        <dbReference type="EMBL" id="TFW14947.1"/>
    </source>
</evidence>
<comment type="caution">
    <text evidence="15">The sequence shown here is derived from an EMBL/GenBank/DDBJ whole genome shotgun (WGS) entry which is preliminary data.</text>
</comment>
<gene>
    <name evidence="15" type="ORF">E4L98_27105</name>
</gene>
<evidence type="ECO:0000256" key="7">
    <source>
        <dbReference type="ARBA" id="ARBA00023136"/>
    </source>
</evidence>
<dbReference type="CDD" id="cd01347">
    <property type="entry name" value="ligand_gated_channel"/>
    <property type="match status" value="1"/>
</dbReference>
<dbReference type="EMBL" id="SPVG01000260">
    <property type="protein sequence ID" value="TFW14947.1"/>
    <property type="molecule type" value="Genomic_DNA"/>
</dbReference>
<comment type="subcellular location">
    <subcellularLocation>
        <location evidence="1 10">Cell outer membrane</location>
        <topology evidence="1 10">Multi-pass membrane protein</topology>
    </subcellularLocation>
</comment>
<evidence type="ECO:0000313" key="16">
    <source>
        <dbReference type="Proteomes" id="UP000297729"/>
    </source>
</evidence>
<dbReference type="InterPro" id="IPR000531">
    <property type="entry name" value="Beta-barrel_TonB"/>
</dbReference>